<dbReference type="RefSeq" id="WP_187574053.1">
    <property type="nucleotide sequence ID" value="NZ_CP060731.1"/>
</dbReference>
<dbReference type="SUPFAM" id="SSF48452">
    <property type="entry name" value="TPR-like"/>
    <property type="match status" value="1"/>
</dbReference>
<organism evidence="1 2">
    <name type="scientific">Pseudoxanthomonas mexicana</name>
    <dbReference type="NCBI Taxonomy" id="128785"/>
    <lineage>
        <taxon>Bacteria</taxon>
        <taxon>Pseudomonadati</taxon>
        <taxon>Pseudomonadota</taxon>
        <taxon>Gammaproteobacteria</taxon>
        <taxon>Lysobacterales</taxon>
        <taxon>Lysobacteraceae</taxon>
        <taxon>Pseudoxanthomonas</taxon>
    </lineage>
</organism>
<dbReference type="AlphaFoldDB" id="A0A7G9TF58"/>
<proteinExistence type="predicted"/>
<dbReference type="Proteomes" id="UP000515838">
    <property type="component" value="Chromosome"/>
</dbReference>
<evidence type="ECO:0000313" key="1">
    <source>
        <dbReference type="EMBL" id="QNN78733.1"/>
    </source>
</evidence>
<gene>
    <name evidence="1" type="ORF">IAE60_04705</name>
</gene>
<protein>
    <submittedName>
        <fullName evidence="1">DUF924 family protein</fullName>
    </submittedName>
</protein>
<dbReference type="EMBL" id="CP060731">
    <property type="protein sequence ID" value="QNN78733.1"/>
    <property type="molecule type" value="Genomic_DNA"/>
</dbReference>
<dbReference type="Pfam" id="PF06041">
    <property type="entry name" value="DUF924"/>
    <property type="match status" value="1"/>
</dbReference>
<reference evidence="1 2" key="1">
    <citation type="submission" date="2020-08" db="EMBL/GenBank/DDBJ databases">
        <title>Streptomycin Non-resistant strain, P. mexicana.</title>
        <authorList>
            <person name="Ganesh-Kumar S."/>
            <person name="Zhe T."/>
            <person name="Yu Z."/>
            <person name="Min Y."/>
        </authorList>
    </citation>
    <scope>NUCLEOTIDE SEQUENCE [LARGE SCALE GENOMIC DNA]</scope>
    <source>
        <strain evidence="1 2">GTZY2</strain>
    </source>
</reference>
<accession>A0A7G9TF58</accession>
<dbReference type="Gene3D" id="1.25.40.10">
    <property type="entry name" value="Tetratricopeptide repeat domain"/>
    <property type="match status" value="1"/>
</dbReference>
<evidence type="ECO:0000313" key="2">
    <source>
        <dbReference type="Proteomes" id="UP000515838"/>
    </source>
</evidence>
<dbReference type="GeneID" id="81470255"/>
<dbReference type="Gene3D" id="1.20.58.320">
    <property type="entry name" value="TPR-like"/>
    <property type="match status" value="1"/>
</dbReference>
<name>A0A7G9TF58_PSEMX</name>
<sequence length="179" mass="20687">MNESNDVISFWKSAGYEKWFSRDDAFDAEFDQRFRGLHFRAARRELEGWMGDAEGALALILLLDQFPRNCFRQSAHSYATDGLARHYAARAIEAGFDAQVDPALKIFFYMPYEHSEALDDQQRSLDLFRATGDENYIKYAQLHYDLIARFGRFPHRNEAMGRVSTQEERDYLASGGFSG</sequence>
<dbReference type="InterPro" id="IPR011990">
    <property type="entry name" value="TPR-like_helical_dom_sf"/>
</dbReference>
<dbReference type="InterPro" id="IPR010323">
    <property type="entry name" value="DUF924"/>
</dbReference>